<dbReference type="KEGG" id="samy:DB32_004828"/>
<dbReference type="GO" id="GO:0015288">
    <property type="term" value="F:porin activity"/>
    <property type="evidence" value="ECO:0007669"/>
    <property type="project" value="TreeGrafter"/>
</dbReference>
<evidence type="ECO:0000256" key="7">
    <source>
        <dbReference type="ARBA" id="ARBA00023237"/>
    </source>
</evidence>
<organism evidence="10 11">
    <name type="scientific">Sandaracinus amylolyticus</name>
    <dbReference type="NCBI Taxonomy" id="927083"/>
    <lineage>
        <taxon>Bacteria</taxon>
        <taxon>Pseudomonadati</taxon>
        <taxon>Myxococcota</taxon>
        <taxon>Polyangia</taxon>
        <taxon>Polyangiales</taxon>
        <taxon>Sandaracinaceae</taxon>
        <taxon>Sandaracinus</taxon>
    </lineage>
</organism>
<sequence>MDRVVPVLSLVALVTALVASPTGAHAQQPLREFLAARGTGSLDVREARAALRQAQSQVDEARARLLPSFTAQGGYQRNEFEAGFTNPVTGGQVVIQPFDSLTAQFTATVPLIDIGSWSVFFQTEAIADSQSARLELADQNVAVAIVQIWHQLVGSRAVVEASERNLEALERNREAAAARVEVGVAAQLELSRAETEVTRAQQSLAEARLAVVLAARNLENLTGLTPIDERPSLEEVPPHLEPFDAYMANSSDLPAVRAARAASRAADIAADTAWTSLLPIISGYARESGSNAAGFQGANWSYALGVQAVWTLDFLRPAQIGTRQAAAEVTEVQLERAVQQTETSIFDAYQRVGAARARTDAATAGVASAQRAAEDARVRFEAGAATQLDLIQAERDLFQAEVLRIQALADLHVAHATLRIRAGMEL</sequence>
<evidence type="ECO:0000313" key="10">
    <source>
        <dbReference type="EMBL" id="AKF07679.1"/>
    </source>
</evidence>
<dbReference type="GO" id="GO:0015562">
    <property type="term" value="F:efflux transmembrane transporter activity"/>
    <property type="evidence" value="ECO:0007669"/>
    <property type="project" value="InterPro"/>
</dbReference>
<dbReference type="GO" id="GO:0009279">
    <property type="term" value="C:cell outer membrane"/>
    <property type="evidence" value="ECO:0007669"/>
    <property type="project" value="UniProtKB-SubCell"/>
</dbReference>
<dbReference type="EMBL" id="CP011125">
    <property type="protein sequence ID" value="AKF07679.1"/>
    <property type="molecule type" value="Genomic_DNA"/>
</dbReference>
<keyword evidence="8" id="KW-0175">Coiled coil</keyword>
<gene>
    <name evidence="10" type="ORF">DB32_004828</name>
</gene>
<feature type="chain" id="PRO_5002510001" evidence="9">
    <location>
        <begin position="27"/>
        <end position="426"/>
    </location>
</feature>
<keyword evidence="7" id="KW-0998">Cell outer membrane</keyword>
<dbReference type="PANTHER" id="PTHR30026:SF20">
    <property type="entry name" value="OUTER MEMBRANE PROTEIN TOLC"/>
    <property type="match status" value="1"/>
</dbReference>
<evidence type="ECO:0000256" key="6">
    <source>
        <dbReference type="ARBA" id="ARBA00023136"/>
    </source>
</evidence>
<proteinExistence type="inferred from homology"/>
<accession>A0A0F6SFX0</accession>
<dbReference type="GO" id="GO:1990281">
    <property type="term" value="C:efflux pump complex"/>
    <property type="evidence" value="ECO:0007669"/>
    <property type="project" value="TreeGrafter"/>
</dbReference>
<dbReference type="Gene3D" id="1.20.1600.10">
    <property type="entry name" value="Outer membrane efflux proteins (OEP)"/>
    <property type="match status" value="1"/>
</dbReference>
<protein>
    <submittedName>
        <fullName evidence="10">Outer membrane efflux protein</fullName>
    </submittedName>
</protein>
<dbReference type="STRING" id="927083.DB32_004828"/>
<dbReference type="AlphaFoldDB" id="A0A0F6SFX0"/>
<comment type="similarity">
    <text evidence="2">Belongs to the outer membrane factor (OMF) (TC 1.B.17) family.</text>
</comment>
<keyword evidence="4" id="KW-1134">Transmembrane beta strand</keyword>
<evidence type="ECO:0000256" key="5">
    <source>
        <dbReference type="ARBA" id="ARBA00022692"/>
    </source>
</evidence>
<evidence type="ECO:0000256" key="3">
    <source>
        <dbReference type="ARBA" id="ARBA00022448"/>
    </source>
</evidence>
<keyword evidence="3" id="KW-0813">Transport</keyword>
<dbReference type="Proteomes" id="UP000034883">
    <property type="component" value="Chromosome"/>
</dbReference>
<dbReference type="RefSeq" id="WP_053234910.1">
    <property type="nucleotide sequence ID" value="NZ_CP011125.1"/>
</dbReference>
<dbReference type="Pfam" id="PF02321">
    <property type="entry name" value="OEP"/>
    <property type="match status" value="2"/>
</dbReference>
<evidence type="ECO:0000256" key="1">
    <source>
        <dbReference type="ARBA" id="ARBA00004442"/>
    </source>
</evidence>
<evidence type="ECO:0000313" key="11">
    <source>
        <dbReference type="Proteomes" id="UP000034883"/>
    </source>
</evidence>
<feature type="coiled-coil region" evidence="8">
    <location>
        <begin position="152"/>
        <end position="210"/>
    </location>
</feature>
<evidence type="ECO:0000256" key="9">
    <source>
        <dbReference type="SAM" id="SignalP"/>
    </source>
</evidence>
<comment type="subcellular location">
    <subcellularLocation>
        <location evidence="1">Cell outer membrane</location>
    </subcellularLocation>
</comment>
<keyword evidence="6" id="KW-0472">Membrane</keyword>
<reference evidence="10 11" key="1">
    <citation type="submission" date="2015-03" db="EMBL/GenBank/DDBJ databases">
        <title>Genome assembly of Sandaracinus amylolyticus DSM 53668.</title>
        <authorList>
            <person name="Sharma G."/>
            <person name="Subramanian S."/>
        </authorList>
    </citation>
    <scope>NUCLEOTIDE SEQUENCE [LARGE SCALE GENOMIC DNA]</scope>
    <source>
        <strain evidence="10 11">DSM 53668</strain>
    </source>
</reference>
<keyword evidence="5" id="KW-0812">Transmembrane</keyword>
<name>A0A0F6SFX0_9BACT</name>
<dbReference type="InterPro" id="IPR003423">
    <property type="entry name" value="OMP_efflux"/>
</dbReference>
<feature type="signal peptide" evidence="9">
    <location>
        <begin position="1"/>
        <end position="26"/>
    </location>
</feature>
<dbReference type="InterPro" id="IPR051906">
    <property type="entry name" value="TolC-like"/>
</dbReference>
<dbReference type="SUPFAM" id="SSF56954">
    <property type="entry name" value="Outer membrane efflux proteins (OEP)"/>
    <property type="match status" value="1"/>
</dbReference>
<evidence type="ECO:0000256" key="2">
    <source>
        <dbReference type="ARBA" id="ARBA00007613"/>
    </source>
</evidence>
<keyword evidence="11" id="KW-1185">Reference proteome</keyword>
<evidence type="ECO:0000256" key="8">
    <source>
        <dbReference type="SAM" id="Coils"/>
    </source>
</evidence>
<evidence type="ECO:0000256" key="4">
    <source>
        <dbReference type="ARBA" id="ARBA00022452"/>
    </source>
</evidence>
<keyword evidence="9" id="KW-0732">Signal</keyword>
<dbReference type="PANTHER" id="PTHR30026">
    <property type="entry name" value="OUTER MEMBRANE PROTEIN TOLC"/>
    <property type="match status" value="1"/>
</dbReference>